<evidence type="ECO:0000313" key="1">
    <source>
        <dbReference type="EMBL" id="KAJ9096986.1"/>
    </source>
</evidence>
<comment type="caution">
    <text evidence="1">The sequence shown here is derived from an EMBL/GenBank/DDBJ whole genome shotgun (WGS) entry which is preliminary data.</text>
</comment>
<keyword evidence="2" id="KW-1185">Reference proteome</keyword>
<protein>
    <submittedName>
        <fullName evidence="1">Uncharacterized protein</fullName>
    </submittedName>
</protein>
<sequence length="283" mass="31480">MKLAFLLGVVAQLAMGVMSYSIQSGLARVNEDIIQYGEAEIQLIRLLTLENMKDKLDVELKLDYKDVTKKPHQFVITLGDDNGHDLLFVPNYLSAYDVYKLSIPVNKIPLSLRVKDKLFLKAIVASSGPKKHGENLRRNLAEVRFGDDIKLTAQLAYVPAERFGLKPEIHHQFASEASTVNAIIPIVFSAGAIVLLLALLVSWASLLGDDLLRNFTRLSGAQVLNHGVFLTALVGYVAVFYRYYLGTSIFTTLFNAFVLTAPTIFFGSRSLRDLAVFRKLEVS</sequence>
<dbReference type="EMBL" id="JASBWR010000089">
    <property type="protein sequence ID" value="KAJ9096986.1"/>
    <property type="molecule type" value="Genomic_DNA"/>
</dbReference>
<dbReference type="Proteomes" id="UP001241377">
    <property type="component" value="Unassembled WGS sequence"/>
</dbReference>
<reference evidence="1" key="1">
    <citation type="submission" date="2023-04" db="EMBL/GenBank/DDBJ databases">
        <title>Draft Genome sequencing of Naganishia species isolated from polar environments using Oxford Nanopore Technology.</title>
        <authorList>
            <person name="Leo P."/>
            <person name="Venkateswaran K."/>
        </authorList>
    </citation>
    <scope>NUCLEOTIDE SEQUENCE</scope>
    <source>
        <strain evidence="1">MNA-CCFEE 5261</strain>
    </source>
</reference>
<accession>A0ACC2VEE2</accession>
<proteinExistence type="predicted"/>
<name>A0ACC2VEE2_9TREE</name>
<organism evidence="1 2">
    <name type="scientific">Naganishia cerealis</name>
    <dbReference type="NCBI Taxonomy" id="610337"/>
    <lineage>
        <taxon>Eukaryota</taxon>
        <taxon>Fungi</taxon>
        <taxon>Dikarya</taxon>
        <taxon>Basidiomycota</taxon>
        <taxon>Agaricomycotina</taxon>
        <taxon>Tremellomycetes</taxon>
        <taxon>Filobasidiales</taxon>
        <taxon>Filobasidiaceae</taxon>
        <taxon>Naganishia</taxon>
    </lineage>
</organism>
<evidence type="ECO:0000313" key="2">
    <source>
        <dbReference type="Proteomes" id="UP001241377"/>
    </source>
</evidence>
<gene>
    <name evidence="1" type="ORF">QFC19_006931</name>
</gene>